<proteinExistence type="predicted"/>
<dbReference type="InterPro" id="IPR050833">
    <property type="entry name" value="Poly_Biosynth_Transport"/>
</dbReference>
<keyword evidence="4 6" id="KW-1133">Transmembrane helix</keyword>
<name>A0A9D6Z1X3_9BACT</name>
<feature type="transmembrane region" description="Helical" evidence="6">
    <location>
        <begin position="158"/>
        <end position="180"/>
    </location>
</feature>
<dbReference type="Proteomes" id="UP000807825">
    <property type="component" value="Unassembled WGS sequence"/>
</dbReference>
<feature type="transmembrane region" description="Helical" evidence="6">
    <location>
        <begin position="363"/>
        <end position="383"/>
    </location>
</feature>
<dbReference type="GO" id="GO:0005886">
    <property type="term" value="C:plasma membrane"/>
    <property type="evidence" value="ECO:0007669"/>
    <property type="project" value="UniProtKB-SubCell"/>
</dbReference>
<accession>A0A9D6Z1X3</accession>
<dbReference type="PANTHER" id="PTHR30250">
    <property type="entry name" value="PST FAMILY PREDICTED COLANIC ACID TRANSPORTER"/>
    <property type="match status" value="1"/>
</dbReference>
<feature type="transmembrane region" description="Helical" evidence="6">
    <location>
        <begin position="21"/>
        <end position="46"/>
    </location>
</feature>
<feature type="transmembrane region" description="Helical" evidence="6">
    <location>
        <begin position="395"/>
        <end position="416"/>
    </location>
</feature>
<comment type="subcellular location">
    <subcellularLocation>
        <location evidence="1">Cell membrane</location>
        <topology evidence="1">Multi-pass membrane protein</topology>
    </subcellularLocation>
</comment>
<evidence type="ECO:0000256" key="4">
    <source>
        <dbReference type="ARBA" id="ARBA00022989"/>
    </source>
</evidence>
<reference evidence="7" key="1">
    <citation type="submission" date="2020-07" db="EMBL/GenBank/DDBJ databases">
        <title>Huge and variable diversity of episymbiotic CPR bacteria and DPANN archaea in groundwater ecosystems.</title>
        <authorList>
            <person name="He C.Y."/>
            <person name="Keren R."/>
            <person name="Whittaker M."/>
            <person name="Farag I.F."/>
            <person name="Doudna J."/>
            <person name="Cate J.H.D."/>
            <person name="Banfield J.F."/>
        </authorList>
    </citation>
    <scope>NUCLEOTIDE SEQUENCE</scope>
    <source>
        <strain evidence="7">NC_groundwater_1664_Pr3_B-0.1um_52_9</strain>
    </source>
</reference>
<dbReference type="Pfam" id="PF01943">
    <property type="entry name" value="Polysacc_synt"/>
    <property type="match status" value="1"/>
</dbReference>
<protein>
    <submittedName>
        <fullName evidence="7">Oligosaccharide flippase family protein</fullName>
    </submittedName>
</protein>
<gene>
    <name evidence="7" type="ORF">HY912_01510</name>
</gene>
<feature type="transmembrane region" description="Helical" evidence="6">
    <location>
        <begin position="187"/>
        <end position="208"/>
    </location>
</feature>
<feature type="transmembrane region" description="Helical" evidence="6">
    <location>
        <begin position="304"/>
        <end position="328"/>
    </location>
</feature>
<feature type="transmembrane region" description="Helical" evidence="6">
    <location>
        <begin position="228"/>
        <end position="250"/>
    </location>
</feature>
<dbReference type="AlphaFoldDB" id="A0A9D6Z1X3"/>
<evidence type="ECO:0000256" key="6">
    <source>
        <dbReference type="SAM" id="Phobius"/>
    </source>
</evidence>
<evidence type="ECO:0000313" key="8">
    <source>
        <dbReference type="Proteomes" id="UP000807825"/>
    </source>
</evidence>
<feature type="transmembrane region" description="Helical" evidence="6">
    <location>
        <begin position="127"/>
        <end position="146"/>
    </location>
</feature>
<evidence type="ECO:0000256" key="2">
    <source>
        <dbReference type="ARBA" id="ARBA00022475"/>
    </source>
</evidence>
<evidence type="ECO:0000256" key="1">
    <source>
        <dbReference type="ARBA" id="ARBA00004651"/>
    </source>
</evidence>
<evidence type="ECO:0000256" key="5">
    <source>
        <dbReference type="ARBA" id="ARBA00023136"/>
    </source>
</evidence>
<feature type="transmembrane region" description="Helical" evidence="6">
    <location>
        <begin position="262"/>
        <end position="284"/>
    </location>
</feature>
<keyword evidence="2" id="KW-1003">Cell membrane</keyword>
<organism evidence="7 8">
    <name type="scientific">Desulfomonile tiedjei</name>
    <dbReference type="NCBI Taxonomy" id="2358"/>
    <lineage>
        <taxon>Bacteria</taxon>
        <taxon>Pseudomonadati</taxon>
        <taxon>Thermodesulfobacteriota</taxon>
        <taxon>Desulfomonilia</taxon>
        <taxon>Desulfomonilales</taxon>
        <taxon>Desulfomonilaceae</taxon>
        <taxon>Desulfomonile</taxon>
    </lineage>
</organism>
<sequence>MNDESPITGHTWLSRIFHSDFVQGVAITFANRGLLIALGMISSVIVARGLGPEARGDWAYISTLIGLVGQFSLLGLQSANVLYASQEPDTVPALLGNSLATSLALGSVSFLGIAAYDGLLKGSGLSWYVLLCIYATVCVQTCSYLFQNLLLGMHKIRSYNLTEFISQLVGVGATVLLFVTHRLSVDWLLSIGVAAAALCVVTAAAAILRTNKTLPRTDWGTFQKCLRYGWRVYLACVAAFFLARGELFLLEGQISAHDMGQYAVAYGVFSMATVLPSIIGTLLFPKLSVMDGEARWEGLLRTVWLSLPLLLAVTMLLWLAAPIVVNLLYGKAYKESVIPFRILVLSLPAAGMCSLFSNYLATWLFPAGLLAAYALLACGKAVVLAQPWTHALPTLALLNLSVTCIQLICIMVAALVRSRAERAAAIH</sequence>
<keyword evidence="5 6" id="KW-0472">Membrane</keyword>
<feature type="transmembrane region" description="Helical" evidence="6">
    <location>
        <begin position="99"/>
        <end position="120"/>
    </location>
</feature>
<dbReference type="EMBL" id="JACRDE010000044">
    <property type="protein sequence ID" value="MBI5248145.1"/>
    <property type="molecule type" value="Genomic_DNA"/>
</dbReference>
<feature type="transmembrane region" description="Helical" evidence="6">
    <location>
        <begin position="340"/>
        <end position="357"/>
    </location>
</feature>
<feature type="transmembrane region" description="Helical" evidence="6">
    <location>
        <begin position="58"/>
        <end position="79"/>
    </location>
</feature>
<evidence type="ECO:0000313" key="7">
    <source>
        <dbReference type="EMBL" id="MBI5248145.1"/>
    </source>
</evidence>
<dbReference type="InterPro" id="IPR002797">
    <property type="entry name" value="Polysacc_synth"/>
</dbReference>
<evidence type="ECO:0000256" key="3">
    <source>
        <dbReference type="ARBA" id="ARBA00022692"/>
    </source>
</evidence>
<comment type="caution">
    <text evidence="7">The sequence shown here is derived from an EMBL/GenBank/DDBJ whole genome shotgun (WGS) entry which is preliminary data.</text>
</comment>
<keyword evidence="3 6" id="KW-0812">Transmembrane</keyword>
<dbReference type="PANTHER" id="PTHR30250:SF11">
    <property type="entry name" value="O-ANTIGEN TRANSPORTER-RELATED"/>
    <property type="match status" value="1"/>
</dbReference>